<dbReference type="EMBL" id="JAKGSG010000064">
    <property type="protein sequence ID" value="MCF4123589.1"/>
    <property type="molecule type" value="Genomic_DNA"/>
</dbReference>
<reference evidence="10" key="1">
    <citation type="submission" date="2022-01" db="EMBL/GenBank/DDBJ databases">
        <title>Antribacter sp. nov., isolated from Guizhou of China.</title>
        <authorList>
            <person name="Chengliang C."/>
            <person name="Ya Z."/>
        </authorList>
    </citation>
    <scope>NUCLEOTIDE SEQUENCE</scope>
    <source>
        <strain evidence="10">KLBMP 9083</strain>
    </source>
</reference>
<keyword evidence="3" id="KW-0813">Transport</keyword>
<name>A0AA41QHK0_9MICO</name>
<keyword evidence="5 9" id="KW-0812">Transmembrane</keyword>
<dbReference type="GO" id="GO:0005886">
    <property type="term" value="C:plasma membrane"/>
    <property type="evidence" value="ECO:0007669"/>
    <property type="project" value="UniProtKB-SubCell"/>
</dbReference>
<evidence type="ECO:0000256" key="8">
    <source>
        <dbReference type="SAM" id="MobiDB-lite"/>
    </source>
</evidence>
<accession>A0AA41QHK0</accession>
<evidence type="ECO:0000256" key="1">
    <source>
        <dbReference type="ARBA" id="ARBA00004651"/>
    </source>
</evidence>
<feature type="compositionally biased region" description="Basic and acidic residues" evidence="8">
    <location>
        <begin position="102"/>
        <end position="121"/>
    </location>
</feature>
<evidence type="ECO:0000256" key="9">
    <source>
        <dbReference type="SAM" id="Phobius"/>
    </source>
</evidence>
<dbReference type="PANTHER" id="PTHR34702">
    <property type="entry name" value="NA(+)/H(+) ANTIPORTER SUBUNIT F1"/>
    <property type="match status" value="1"/>
</dbReference>
<keyword evidence="4" id="KW-1003">Cell membrane</keyword>
<dbReference type="AlphaFoldDB" id="A0AA41QHK0"/>
<keyword evidence="6 9" id="KW-1133">Transmembrane helix</keyword>
<comment type="caution">
    <text evidence="10">The sequence shown here is derived from an EMBL/GenBank/DDBJ whole genome shotgun (WGS) entry which is preliminary data.</text>
</comment>
<feature type="transmembrane region" description="Helical" evidence="9">
    <location>
        <begin position="35"/>
        <end position="53"/>
    </location>
</feature>
<comment type="subcellular location">
    <subcellularLocation>
        <location evidence="1">Cell membrane</location>
        <topology evidence="1">Multi-pass membrane protein</topology>
    </subcellularLocation>
</comment>
<dbReference type="InterPro" id="IPR007208">
    <property type="entry name" value="MrpF/PhaF-like"/>
</dbReference>
<sequence>MGVVAIVAAALLAVGAALAVVRVERGPSMLDRTIAFDVLTTILVGAIALEAAWSRRTESIPILVVLSLVGFVGSVVIARFAAVEPEGADAPGADGIPPVSPGEERAALGAERVGEERGGGE</sequence>
<evidence type="ECO:0000256" key="7">
    <source>
        <dbReference type="ARBA" id="ARBA00023136"/>
    </source>
</evidence>
<evidence type="ECO:0000256" key="4">
    <source>
        <dbReference type="ARBA" id="ARBA00022475"/>
    </source>
</evidence>
<organism evidence="10 11">
    <name type="scientific">Antribacter soli</name>
    <dbReference type="NCBI Taxonomy" id="2910976"/>
    <lineage>
        <taxon>Bacteria</taxon>
        <taxon>Bacillati</taxon>
        <taxon>Actinomycetota</taxon>
        <taxon>Actinomycetes</taxon>
        <taxon>Micrococcales</taxon>
        <taxon>Promicromonosporaceae</taxon>
        <taxon>Antribacter</taxon>
    </lineage>
</organism>
<keyword evidence="11" id="KW-1185">Reference proteome</keyword>
<evidence type="ECO:0000256" key="5">
    <source>
        <dbReference type="ARBA" id="ARBA00022692"/>
    </source>
</evidence>
<feature type="region of interest" description="Disordered" evidence="8">
    <location>
        <begin position="87"/>
        <end position="121"/>
    </location>
</feature>
<dbReference type="Proteomes" id="UP001165405">
    <property type="component" value="Unassembled WGS sequence"/>
</dbReference>
<dbReference type="PANTHER" id="PTHR34702:SF1">
    <property type="entry name" value="NA(+)_H(+) ANTIPORTER SUBUNIT F"/>
    <property type="match status" value="1"/>
</dbReference>
<gene>
    <name evidence="10" type="ORF">L1785_21710</name>
</gene>
<proteinExistence type="inferred from homology"/>
<evidence type="ECO:0000256" key="3">
    <source>
        <dbReference type="ARBA" id="ARBA00022448"/>
    </source>
</evidence>
<evidence type="ECO:0000256" key="2">
    <source>
        <dbReference type="ARBA" id="ARBA00009212"/>
    </source>
</evidence>
<dbReference type="Pfam" id="PF04066">
    <property type="entry name" value="MrpF_PhaF"/>
    <property type="match status" value="1"/>
</dbReference>
<protein>
    <submittedName>
        <fullName evidence="10">Monovalent cation/H+ antiporter complex subunit F</fullName>
    </submittedName>
</protein>
<comment type="similarity">
    <text evidence="2">Belongs to the CPA3 antiporters (TC 2.A.63) subunit F family.</text>
</comment>
<feature type="transmembrane region" description="Helical" evidence="9">
    <location>
        <begin position="60"/>
        <end position="82"/>
    </location>
</feature>
<dbReference type="RefSeq" id="WP_236091341.1">
    <property type="nucleotide sequence ID" value="NZ_JAKGSG010000064.1"/>
</dbReference>
<dbReference type="GO" id="GO:0015385">
    <property type="term" value="F:sodium:proton antiporter activity"/>
    <property type="evidence" value="ECO:0007669"/>
    <property type="project" value="TreeGrafter"/>
</dbReference>
<evidence type="ECO:0000313" key="10">
    <source>
        <dbReference type="EMBL" id="MCF4123589.1"/>
    </source>
</evidence>
<evidence type="ECO:0000313" key="11">
    <source>
        <dbReference type="Proteomes" id="UP001165405"/>
    </source>
</evidence>
<keyword evidence="7 9" id="KW-0472">Membrane</keyword>
<evidence type="ECO:0000256" key="6">
    <source>
        <dbReference type="ARBA" id="ARBA00022989"/>
    </source>
</evidence>